<dbReference type="Pfam" id="PF02670">
    <property type="entry name" value="DXP_reductoisom"/>
    <property type="match status" value="1"/>
</dbReference>
<reference evidence="13 14" key="1">
    <citation type="submission" date="2021-06" db="EMBL/GenBank/DDBJ databases">
        <title>Sphingomonas sp. XMGL2, whole genome shotgun sequencing project.</title>
        <authorList>
            <person name="Zhao G."/>
            <person name="Shen L."/>
        </authorList>
    </citation>
    <scope>NUCLEOTIDE SEQUENCE [LARGE SCALE GENOMIC DNA]</scope>
    <source>
        <strain evidence="13 14">XMGL2</strain>
    </source>
</reference>
<evidence type="ECO:0000256" key="6">
    <source>
        <dbReference type="ARBA" id="ARBA00023211"/>
    </source>
</evidence>
<protein>
    <recommendedName>
        <fullName evidence="9">1-deoxy-D-xylulose 5-phosphate reductoisomerase</fullName>
        <shortName evidence="9">DXP reductoisomerase</shortName>
        <ecNumber evidence="9">1.1.1.267</ecNumber>
    </recommendedName>
    <alternativeName>
        <fullName evidence="9">1-deoxyxylulose-5-phosphate reductoisomerase</fullName>
    </alternativeName>
    <alternativeName>
        <fullName evidence="9">2-C-methyl-D-erythritol 4-phosphate synthase</fullName>
    </alternativeName>
</protein>
<feature type="binding site" evidence="9">
    <location>
        <position position="151"/>
    </location>
    <ligand>
        <name>1-deoxy-D-xylulose 5-phosphate</name>
        <dbReference type="ChEBI" id="CHEBI:57792"/>
    </ligand>
</feature>
<keyword evidence="3 9" id="KW-0479">Metal-binding</keyword>
<dbReference type="NCBIfam" id="NF009114">
    <property type="entry name" value="PRK12464.1"/>
    <property type="match status" value="1"/>
</dbReference>
<dbReference type="InterPro" id="IPR013644">
    <property type="entry name" value="DXP_reductoisomerase_C"/>
</dbReference>
<feature type="binding site" evidence="9">
    <location>
        <position position="221"/>
    </location>
    <ligand>
        <name>1-deoxy-D-xylulose 5-phosphate</name>
        <dbReference type="ChEBI" id="CHEBI:57792"/>
    </ligand>
</feature>
<evidence type="ECO:0000256" key="7">
    <source>
        <dbReference type="ARBA" id="ARBA00023229"/>
    </source>
</evidence>
<dbReference type="InterPro" id="IPR026877">
    <property type="entry name" value="DXPR_C"/>
</dbReference>
<evidence type="ECO:0000256" key="1">
    <source>
        <dbReference type="ARBA" id="ARBA00005094"/>
    </source>
</evidence>
<comment type="similarity">
    <text evidence="2 9">Belongs to the DXR family.</text>
</comment>
<feature type="binding site" evidence="9">
    <location>
        <position position="40"/>
    </location>
    <ligand>
        <name>NADPH</name>
        <dbReference type="ChEBI" id="CHEBI:57783"/>
    </ligand>
</feature>
<keyword evidence="5 9" id="KW-0560">Oxidoreductase</keyword>
<organism evidence="13 14">
    <name type="scientific">Sphingomonas quercus</name>
    <dbReference type="NCBI Taxonomy" id="2842451"/>
    <lineage>
        <taxon>Bacteria</taxon>
        <taxon>Pseudomonadati</taxon>
        <taxon>Pseudomonadota</taxon>
        <taxon>Alphaproteobacteria</taxon>
        <taxon>Sphingomonadales</taxon>
        <taxon>Sphingomonadaceae</taxon>
        <taxon>Sphingomonas</taxon>
    </lineage>
</organism>
<dbReference type="RefSeq" id="WP_216319816.1">
    <property type="nucleotide sequence ID" value="NZ_JAHKRT010000001.1"/>
</dbReference>
<dbReference type="Pfam" id="PF13288">
    <property type="entry name" value="DXPR_C"/>
    <property type="match status" value="1"/>
</dbReference>
<comment type="cofactor">
    <cofactor evidence="9">
        <name>Mg(2+)</name>
        <dbReference type="ChEBI" id="CHEBI:18420"/>
    </cofactor>
    <cofactor evidence="9">
        <name>Mn(2+)</name>
        <dbReference type="ChEBI" id="CHEBI:29035"/>
    </cofactor>
</comment>
<proteinExistence type="inferred from homology"/>
<feature type="binding site" evidence="9">
    <location>
        <position position="126"/>
    </location>
    <ligand>
        <name>NADPH</name>
        <dbReference type="ChEBI" id="CHEBI:57783"/>
    </ligand>
</feature>
<dbReference type="PANTHER" id="PTHR30525">
    <property type="entry name" value="1-DEOXY-D-XYLULOSE 5-PHOSPHATE REDUCTOISOMERASE"/>
    <property type="match status" value="1"/>
</dbReference>
<feature type="binding site" evidence="9">
    <location>
        <position position="221"/>
    </location>
    <ligand>
        <name>Mn(2+)</name>
        <dbReference type="ChEBI" id="CHEBI:29035"/>
    </ligand>
</feature>
<feature type="binding site" evidence="9">
    <location>
        <position position="217"/>
    </location>
    <ligand>
        <name>1-deoxy-D-xylulose 5-phosphate</name>
        <dbReference type="ChEBI" id="CHEBI:57792"/>
    </ligand>
</feature>
<feature type="domain" description="1-deoxy-D-xylulose 5-phosphate reductoisomerase N-terminal" evidence="10">
    <location>
        <begin position="7"/>
        <end position="132"/>
    </location>
</feature>
<dbReference type="InterPro" id="IPR003821">
    <property type="entry name" value="DXP_reductoisomerase"/>
</dbReference>
<dbReference type="InterPro" id="IPR013512">
    <property type="entry name" value="DXP_reductoisomerase_N"/>
</dbReference>
<comment type="pathway">
    <text evidence="1 9">Isoprenoid biosynthesis; isopentenyl diphosphate biosynthesis via DXP pathway; isopentenyl diphosphate from 1-deoxy-D-xylulose 5-phosphate: step 1/6.</text>
</comment>
<feature type="binding site" evidence="9">
    <location>
        <position position="14"/>
    </location>
    <ligand>
        <name>NADPH</name>
        <dbReference type="ChEBI" id="CHEBI:57783"/>
    </ligand>
</feature>
<gene>
    <name evidence="9" type="primary">dxr</name>
    <name evidence="13" type="ORF">KOF26_00205</name>
</gene>
<feature type="binding site" evidence="9">
    <location>
        <position position="205"/>
    </location>
    <ligand>
        <name>NADPH</name>
        <dbReference type="ChEBI" id="CHEBI:57783"/>
    </ligand>
</feature>
<name>A0ABS6BD87_9SPHN</name>
<feature type="binding site" evidence="9">
    <location>
        <position position="16"/>
    </location>
    <ligand>
        <name>NADPH</name>
        <dbReference type="ChEBI" id="CHEBI:57783"/>
    </ligand>
</feature>
<evidence type="ECO:0000259" key="12">
    <source>
        <dbReference type="Pfam" id="PF13288"/>
    </source>
</evidence>
<evidence type="ECO:0000256" key="4">
    <source>
        <dbReference type="ARBA" id="ARBA00022857"/>
    </source>
</evidence>
<feature type="binding site" evidence="9">
    <location>
        <position position="150"/>
    </location>
    <ligand>
        <name>Mn(2+)</name>
        <dbReference type="ChEBI" id="CHEBI:29035"/>
    </ligand>
</feature>
<evidence type="ECO:0000313" key="13">
    <source>
        <dbReference type="EMBL" id="MBU3076274.1"/>
    </source>
</evidence>
<dbReference type="GO" id="GO:0030604">
    <property type="term" value="F:1-deoxy-D-xylulose-5-phosphate reductoisomerase activity"/>
    <property type="evidence" value="ECO:0007669"/>
    <property type="project" value="UniProtKB-EC"/>
</dbReference>
<dbReference type="Pfam" id="PF08436">
    <property type="entry name" value="DXP_redisom_C"/>
    <property type="match status" value="1"/>
</dbReference>
<feature type="binding site" evidence="9">
    <location>
        <position position="124"/>
    </location>
    <ligand>
        <name>NADPH</name>
        <dbReference type="ChEBI" id="CHEBI:57783"/>
    </ligand>
</feature>
<accession>A0ABS6BD87</accession>
<feature type="binding site" evidence="9">
    <location>
        <position position="125"/>
    </location>
    <ligand>
        <name>1-deoxy-D-xylulose 5-phosphate</name>
        <dbReference type="ChEBI" id="CHEBI:57792"/>
    </ligand>
</feature>
<dbReference type="EMBL" id="JAHKRT010000001">
    <property type="protein sequence ID" value="MBU3076274.1"/>
    <property type="molecule type" value="Genomic_DNA"/>
</dbReference>
<keyword evidence="9" id="KW-0460">Magnesium</keyword>
<evidence type="ECO:0000256" key="8">
    <source>
        <dbReference type="ARBA" id="ARBA00048543"/>
    </source>
</evidence>
<feature type="domain" description="DXP reductoisomerase C-terminal" evidence="12">
    <location>
        <begin position="261"/>
        <end position="377"/>
    </location>
</feature>
<dbReference type="PIRSF" id="PIRSF006205">
    <property type="entry name" value="Dxp_reductismrs"/>
    <property type="match status" value="1"/>
</dbReference>
<evidence type="ECO:0000256" key="3">
    <source>
        <dbReference type="ARBA" id="ARBA00022723"/>
    </source>
</evidence>
<comment type="caution">
    <text evidence="13">The sequence shown here is derived from an EMBL/GenBank/DDBJ whole genome shotgun (WGS) entry which is preliminary data.</text>
</comment>
<dbReference type="EC" id="1.1.1.267" evidence="9"/>
<feature type="binding site" evidence="9">
    <location>
        <position position="176"/>
    </location>
    <ligand>
        <name>1-deoxy-D-xylulose 5-phosphate</name>
        <dbReference type="ChEBI" id="CHEBI:57792"/>
    </ligand>
</feature>
<comment type="function">
    <text evidence="9">Catalyzes the NADPH-dependent rearrangement and reduction of 1-deoxy-D-xylulose-5-phosphate (DXP) to 2-C-methyl-D-erythritol 4-phosphate (MEP).</text>
</comment>
<evidence type="ECO:0000259" key="10">
    <source>
        <dbReference type="Pfam" id="PF02670"/>
    </source>
</evidence>
<comment type="catalytic activity">
    <reaction evidence="8">
        <text>2-C-methyl-D-erythritol 4-phosphate + NADP(+) = 1-deoxy-D-xylulose 5-phosphate + NADPH + H(+)</text>
        <dbReference type="Rhea" id="RHEA:13717"/>
        <dbReference type="ChEBI" id="CHEBI:15378"/>
        <dbReference type="ChEBI" id="CHEBI:57783"/>
        <dbReference type="ChEBI" id="CHEBI:57792"/>
        <dbReference type="ChEBI" id="CHEBI:58262"/>
        <dbReference type="ChEBI" id="CHEBI:58349"/>
        <dbReference type="EC" id="1.1.1.267"/>
    </reaction>
    <physiologicalReaction direction="right-to-left" evidence="8">
        <dbReference type="Rhea" id="RHEA:13719"/>
    </physiologicalReaction>
</comment>
<feature type="binding site" evidence="9">
    <location>
        <position position="152"/>
    </location>
    <ligand>
        <name>Mn(2+)</name>
        <dbReference type="ChEBI" id="CHEBI:29035"/>
    </ligand>
</feature>
<keyword evidence="7 9" id="KW-0414">Isoprene biosynthesis</keyword>
<feature type="binding site" evidence="9">
    <location>
        <position position="199"/>
    </location>
    <ligand>
        <name>1-deoxy-D-xylulose 5-phosphate</name>
        <dbReference type="ChEBI" id="CHEBI:57792"/>
    </ligand>
</feature>
<feature type="binding site" evidence="9">
    <location>
        <position position="15"/>
    </location>
    <ligand>
        <name>NADPH</name>
        <dbReference type="ChEBI" id="CHEBI:57783"/>
    </ligand>
</feature>
<evidence type="ECO:0000256" key="9">
    <source>
        <dbReference type="HAMAP-Rule" id="MF_00183"/>
    </source>
</evidence>
<feature type="binding site" evidence="9">
    <location>
        <position position="218"/>
    </location>
    <ligand>
        <name>1-deoxy-D-xylulose 5-phosphate</name>
        <dbReference type="ChEBI" id="CHEBI:57792"/>
    </ligand>
</feature>
<keyword evidence="4 9" id="KW-0521">NADP</keyword>
<dbReference type="PANTHER" id="PTHR30525:SF0">
    <property type="entry name" value="1-DEOXY-D-XYLULOSE 5-PHOSPHATE REDUCTOISOMERASE, CHLOROPLASTIC"/>
    <property type="match status" value="1"/>
</dbReference>
<dbReference type="Proteomes" id="UP000776276">
    <property type="component" value="Unassembled WGS sequence"/>
</dbReference>
<feature type="binding site" evidence="9">
    <location>
        <position position="212"/>
    </location>
    <ligand>
        <name>1-deoxy-D-xylulose 5-phosphate</name>
        <dbReference type="ChEBI" id="CHEBI:57792"/>
    </ligand>
</feature>
<keyword evidence="14" id="KW-1185">Reference proteome</keyword>
<feature type="domain" description="1-deoxy-D-xylulose 5-phosphate reductoisomerase C-terminal" evidence="11">
    <location>
        <begin position="146"/>
        <end position="229"/>
    </location>
</feature>
<evidence type="ECO:0000256" key="5">
    <source>
        <dbReference type="ARBA" id="ARBA00023002"/>
    </source>
</evidence>
<feature type="binding site" evidence="9">
    <location>
        <position position="152"/>
    </location>
    <ligand>
        <name>1-deoxy-D-xylulose 5-phosphate</name>
        <dbReference type="ChEBI" id="CHEBI:57792"/>
    </ligand>
</feature>
<dbReference type="NCBIfam" id="TIGR00243">
    <property type="entry name" value="Dxr"/>
    <property type="match status" value="1"/>
</dbReference>
<evidence type="ECO:0000259" key="11">
    <source>
        <dbReference type="Pfam" id="PF08436"/>
    </source>
</evidence>
<evidence type="ECO:0000313" key="14">
    <source>
        <dbReference type="Proteomes" id="UP000776276"/>
    </source>
</evidence>
<feature type="binding site" evidence="9">
    <location>
        <position position="13"/>
    </location>
    <ligand>
        <name>NADPH</name>
        <dbReference type="ChEBI" id="CHEBI:57783"/>
    </ligand>
</feature>
<evidence type="ECO:0000256" key="2">
    <source>
        <dbReference type="ARBA" id="ARBA00006825"/>
    </source>
</evidence>
<sequence length="388" mass="40458">MSVKRSVSVLGATGSVGTSTLDLIERAPDDYRVVALTAHRDVAGLADAARRLGAEVAVIGEPGLYAALRDALEGSGIEAAAGGDAIVEAAARPADWTMAAIVGCAGLPPVMAALERGGTVALANKEALVSAGALMIAAVERNGATLLPVDSEHNAIFQCLDRTDLSRVRRIVLTASGGPFRTWSPEQMRGVTPAEAVKHPNWSMGAKISVDSATMMNKGLELIEAHHLFPVGPERLDILVHPQSVIHSMVDYVDGSTLAQLGSPDMRVPIAHALAWPRRMETPCRPLDLAAIGTLTFEAPDPARFPALALARAALAAGGARPAVLNAANERAVAAFLERRAGFLDIAAIVDQALCAYDPPAPASLDDVFAIDAEARAYADRALETVIA</sequence>
<dbReference type="HAMAP" id="MF_00183">
    <property type="entry name" value="DXP_reductoisom"/>
    <property type="match status" value="1"/>
</dbReference>
<keyword evidence="6 9" id="KW-0464">Manganese</keyword>
<comment type="caution">
    <text evidence="9">Lacks conserved residue(s) required for the propagation of feature annotation.</text>
</comment>